<name>A0ABY8WT79_9ACTN</name>
<organism evidence="3 4">
    <name type="scientific">Actinoplanes oblitus</name>
    <dbReference type="NCBI Taxonomy" id="3040509"/>
    <lineage>
        <taxon>Bacteria</taxon>
        <taxon>Bacillati</taxon>
        <taxon>Actinomycetota</taxon>
        <taxon>Actinomycetes</taxon>
        <taxon>Micromonosporales</taxon>
        <taxon>Micromonosporaceae</taxon>
        <taxon>Actinoplanes</taxon>
    </lineage>
</organism>
<dbReference type="InterPro" id="IPR002559">
    <property type="entry name" value="Transposase_11"/>
</dbReference>
<proteinExistence type="predicted"/>
<reference evidence="3 4" key="1">
    <citation type="submission" date="2023-06" db="EMBL/GenBank/DDBJ databases">
        <authorList>
            <person name="Yushchuk O."/>
            <person name="Binda E."/>
            <person name="Ruckert-Reed C."/>
            <person name="Fedorenko V."/>
            <person name="Kalinowski J."/>
            <person name="Marinelli F."/>
        </authorList>
    </citation>
    <scope>NUCLEOTIDE SEQUENCE [LARGE SCALE GENOMIC DNA]</scope>
    <source>
        <strain evidence="3 4">NRRL 3884</strain>
    </source>
</reference>
<gene>
    <name evidence="3" type="ORF">ACTOB_003682</name>
</gene>
<accession>A0ABY8WT79</accession>
<evidence type="ECO:0000313" key="4">
    <source>
        <dbReference type="Proteomes" id="UP001240150"/>
    </source>
</evidence>
<evidence type="ECO:0000313" key="3">
    <source>
        <dbReference type="EMBL" id="WIN01036.1"/>
    </source>
</evidence>
<protein>
    <recommendedName>
        <fullName evidence="2">Transposase IS4-like domain-containing protein</fullName>
    </recommendedName>
</protein>
<dbReference type="EMBL" id="CP126980">
    <property type="protein sequence ID" value="WIN01036.1"/>
    <property type="molecule type" value="Genomic_DNA"/>
</dbReference>
<evidence type="ECO:0000256" key="1">
    <source>
        <dbReference type="SAM" id="MobiDB-lite"/>
    </source>
</evidence>
<feature type="domain" description="Transposase IS4-like" evidence="2">
    <location>
        <begin position="10"/>
        <end position="51"/>
    </location>
</feature>
<dbReference type="Pfam" id="PF01609">
    <property type="entry name" value="DDE_Tnp_1"/>
    <property type="match status" value="1"/>
</dbReference>
<feature type="region of interest" description="Disordered" evidence="1">
    <location>
        <begin position="1"/>
        <end position="36"/>
    </location>
</feature>
<sequence length="51" mass="5556">MRLAEDREAQPSAGVMDSQSVKAADTVGRDSRGYDAGKKINGRKRFIVTDT</sequence>
<keyword evidence="4" id="KW-1185">Reference proteome</keyword>
<dbReference type="PANTHER" id="PTHR30007:SF0">
    <property type="entry name" value="TRANSPOSASE"/>
    <property type="match status" value="1"/>
</dbReference>
<feature type="compositionally biased region" description="Basic and acidic residues" evidence="1">
    <location>
        <begin position="27"/>
        <end position="36"/>
    </location>
</feature>
<evidence type="ECO:0000259" key="2">
    <source>
        <dbReference type="Pfam" id="PF01609"/>
    </source>
</evidence>
<dbReference type="Proteomes" id="UP001240150">
    <property type="component" value="Chromosome"/>
</dbReference>
<dbReference type="PANTHER" id="PTHR30007">
    <property type="entry name" value="PHP DOMAIN PROTEIN"/>
    <property type="match status" value="1"/>
</dbReference>